<dbReference type="Proteomes" id="UP000324897">
    <property type="component" value="Unassembled WGS sequence"/>
</dbReference>
<dbReference type="InterPro" id="IPR032675">
    <property type="entry name" value="LRR_dom_sf"/>
</dbReference>
<organism evidence="14 15">
    <name type="scientific">Eragrostis curvula</name>
    <name type="common">weeping love grass</name>
    <dbReference type="NCBI Taxonomy" id="38414"/>
    <lineage>
        <taxon>Eukaryota</taxon>
        <taxon>Viridiplantae</taxon>
        <taxon>Streptophyta</taxon>
        <taxon>Embryophyta</taxon>
        <taxon>Tracheophyta</taxon>
        <taxon>Spermatophyta</taxon>
        <taxon>Magnoliopsida</taxon>
        <taxon>Liliopsida</taxon>
        <taxon>Poales</taxon>
        <taxon>Poaceae</taxon>
        <taxon>PACMAD clade</taxon>
        <taxon>Chloridoideae</taxon>
        <taxon>Eragrostideae</taxon>
        <taxon>Eragrostidinae</taxon>
        <taxon>Eragrostis</taxon>
    </lineage>
</organism>
<proteinExistence type="inferred from homology"/>
<comment type="caution">
    <text evidence="14">The sequence shown here is derived from an EMBL/GenBank/DDBJ whole genome shotgun (WGS) entry which is preliminary data.</text>
</comment>
<evidence type="ECO:0000256" key="6">
    <source>
        <dbReference type="ARBA" id="ARBA00022692"/>
    </source>
</evidence>
<evidence type="ECO:0000256" key="13">
    <source>
        <dbReference type="SAM" id="Phobius"/>
    </source>
</evidence>
<dbReference type="SMART" id="SM00369">
    <property type="entry name" value="LRR_TYP"/>
    <property type="match status" value="6"/>
</dbReference>
<keyword evidence="15" id="KW-1185">Reference proteome</keyword>
<keyword evidence="10 13" id="KW-0472">Membrane</keyword>
<comment type="subcellular location">
    <subcellularLocation>
        <location evidence="2">Cell membrane</location>
    </subcellularLocation>
    <subcellularLocation>
        <location evidence="1">Membrane</location>
        <topology evidence="1">Single-pass membrane protein</topology>
    </subcellularLocation>
</comment>
<evidence type="ECO:0000256" key="5">
    <source>
        <dbReference type="ARBA" id="ARBA00022614"/>
    </source>
</evidence>
<dbReference type="InterPro" id="IPR003591">
    <property type="entry name" value="Leu-rich_rpt_typical-subtyp"/>
</dbReference>
<dbReference type="Gene3D" id="3.80.10.10">
    <property type="entry name" value="Ribonuclease Inhibitor"/>
    <property type="match status" value="2"/>
</dbReference>
<dbReference type="InterPro" id="IPR001611">
    <property type="entry name" value="Leu-rich_rpt"/>
</dbReference>
<gene>
    <name evidence="14" type="ORF">EJB05_09921</name>
</gene>
<reference evidence="14 15" key="1">
    <citation type="journal article" date="2019" name="Sci. Rep.">
        <title>A high-quality genome of Eragrostis curvula grass provides insights into Poaceae evolution and supports new strategies to enhance forage quality.</title>
        <authorList>
            <person name="Carballo J."/>
            <person name="Santos B.A.C.M."/>
            <person name="Zappacosta D."/>
            <person name="Garbus I."/>
            <person name="Selva J.P."/>
            <person name="Gallo C.A."/>
            <person name="Diaz A."/>
            <person name="Albertini E."/>
            <person name="Caccamo M."/>
            <person name="Echenique V."/>
        </authorList>
    </citation>
    <scope>NUCLEOTIDE SEQUENCE [LARGE SCALE GENOMIC DNA]</scope>
    <source>
        <strain evidence="15">cv. Victoria</strain>
        <tissue evidence="14">Leaf</tissue>
    </source>
</reference>
<dbReference type="PANTHER" id="PTHR27000:SF810">
    <property type="entry name" value="LEUCINE-RICH REPEAT-CONTAINING N-TERMINAL PLANT-TYPE DOMAIN-CONTAINING PROTEIN"/>
    <property type="match status" value="1"/>
</dbReference>
<evidence type="ECO:0008006" key="16">
    <source>
        <dbReference type="Google" id="ProtNLM"/>
    </source>
</evidence>
<dbReference type="FunFam" id="3.80.10.10:FF:000213">
    <property type="entry name" value="Tyrosine-sulfated glycopeptide receptor 1"/>
    <property type="match status" value="1"/>
</dbReference>
<dbReference type="Gramene" id="TVU43448">
    <property type="protein sequence ID" value="TVU43448"/>
    <property type="gene ID" value="EJB05_09921"/>
</dbReference>
<keyword evidence="8" id="KW-0677">Repeat</keyword>
<evidence type="ECO:0000313" key="15">
    <source>
        <dbReference type="Proteomes" id="UP000324897"/>
    </source>
</evidence>
<dbReference type="PROSITE" id="PS51450">
    <property type="entry name" value="LRR"/>
    <property type="match status" value="1"/>
</dbReference>
<dbReference type="SUPFAM" id="SSF52058">
    <property type="entry name" value="L domain-like"/>
    <property type="match status" value="2"/>
</dbReference>
<evidence type="ECO:0000256" key="9">
    <source>
        <dbReference type="ARBA" id="ARBA00022989"/>
    </source>
</evidence>
<evidence type="ECO:0000256" key="11">
    <source>
        <dbReference type="ARBA" id="ARBA00023170"/>
    </source>
</evidence>
<name>A0A5J9W5L4_9POAL</name>
<keyword evidence="6 13" id="KW-0812">Transmembrane</keyword>
<protein>
    <recommendedName>
        <fullName evidence="16">Leucine-rich repeat-containing N-terminal plant-type domain-containing protein</fullName>
    </recommendedName>
</protein>
<keyword evidence="9 13" id="KW-1133">Transmembrane helix</keyword>
<dbReference type="Pfam" id="PF00560">
    <property type="entry name" value="LRR_1"/>
    <property type="match status" value="10"/>
</dbReference>
<evidence type="ECO:0000256" key="1">
    <source>
        <dbReference type="ARBA" id="ARBA00004167"/>
    </source>
</evidence>
<comment type="similarity">
    <text evidence="3">Belongs to the RLP family.</text>
</comment>
<keyword evidence="12" id="KW-0325">Glycoprotein</keyword>
<dbReference type="EMBL" id="RWGY01000005">
    <property type="protein sequence ID" value="TVU43448.1"/>
    <property type="molecule type" value="Genomic_DNA"/>
</dbReference>
<dbReference type="GO" id="GO:0005886">
    <property type="term" value="C:plasma membrane"/>
    <property type="evidence" value="ECO:0007669"/>
    <property type="project" value="UniProtKB-SubCell"/>
</dbReference>
<evidence type="ECO:0000256" key="7">
    <source>
        <dbReference type="ARBA" id="ARBA00022729"/>
    </source>
</evidence>
<keyword evidence="5" id="KW-0433">Leucine-rich repeat</keyword>
<dbReference type="PANTHER" id="PTHR27000">
    <property type="entry name" value="LEUCINE-RICH REPEAT RECEPTOR-LIKE PROTEIN KINASE FAMILY PROTEIN-RELATED"/>
    <property type="match status" value="1"/>
</dbReference>
<dbReference type="AlphaFoldDB" id="A0A5J9W5L4"/>
<dbReference type="PRINTS" id="PR00019">
    <property type="entry name" value="LEURICHRPT"/>
</dbReference>
<evidence type="ECO:0000313" key="14">
    <source>
        <dbReference type="EMBL" id="TVU43448.1"/>
    </source>
</evidence>
<dbReference type="OrthoDB" id="994806at2759"/>
<evidence type="ECO:0000256" key="8">
    <source>
        <dbReference type="ARBA" id="ARBA00022737"/>
    </source>
</evidence>
<accession>A0A5J9W5L4</accession>
<feature type="non-terminal residue" evidence="14">
    <location>
        <position position="1"/>
    </location>
</feature>
<keyword evidence="11" id="KW-0675">Receptor</keyword>
<keyword evidence="4" id="KW-1003">Cell membrane</keyword>
<evidence type="ECO:0000256" key="10">
    <source>
        <dbReference type="ARBA" id="ARBA00023136"/>
    </source>
</evidence>
<feature type="transmembrane region" description="Helical" evidence="13">
    <location>
        <begin position="632"/>
        <end position="652"/>
    </location>
</feature>
<sequence length="675" mass="74904">MFLVQNDLRCRVVVILDVHPPGCAIKLEEEEAPSNFTFSAVLAGEVPSYIFTIPLLHDLDLSKNQLSGPIREFNQALSQLESVDLSNNELSGPIPKALLQLTSMIQLALSSNNLIGLVDLDSLWRLSNIDFLCLSHNKLSVIDSEGTSPLPPDWSAPYILELASCNITQFPRSLALSKFTFYLDLSCNKISGDIPKQFWETWSSHLVYLNLSHNMLSGMQLTSDVLPLTSLQFLDLSFNRFQGHIPMPNSSARYMDYSNNMFSSVCPNFTLHLRSTRYLSMSRNIISGYIHYSICNSTLEVLDLSYNNFNGPLPSCLMENRKLVVLNLRGNHFEGMLPSNITTGCLLQTIDLHGNKIYGKLPMGLSNCLQLEILDLGNNYVVDTFPSWLRGLPKLSVIVLRSNQFYGSIGDIVGDHKFKEYFPSLQIIDLASNNFSGNLSTEWFEQFKSMMANSTGTGRIIATSNFSFLSGFYQDSTEITYKGSDMIFERILTTLTAIDFSNNRLEGSIPESIGRLVALHVLNLSYNAFTGNIPAQFGGMIDLESLDLSCNHLSGEIPPELTNLTFLGALNLSSNQLVGKIPQSHQFSTFDSSSFGENAALCGPPLFELPCGASPYTPDVTIVQKSSHHVDVVLFLFIGLGFGVGLAVAILVKWGRVRQIVYFNCKSFANLIARR</sequence>
<evidence type="ECO:0000256" key="3">
    <source>
        <dbReference type="ARBA" id="ARBA00009592"/>
    </source>
</evidence>
<keyword evidence="7" id="KW-0732">Signal</keyword>
<evidence type="ECO:0000256" key="4">
    <source>
        <dbReference type="ARBA" id="ARBA00022475"/>
    </source>
</evidence>
<evidence type="ECO:0000256" key="2">
    <source>
        <dbReference type="ARBA" id="ARBA00004236"/>
    </source>
</evidence>
<evidence type="ECO:0000256" key="12">
    <source>
        <dbReference type="ARBA" id="ARBA00023180"/>
    </source>
</evidence>